<evidence type="ECO:0000256" key="8">
    <source>
        <dbReference type="ARBA" id="ARBA00023237"/>
    </source>
</evidence>
<evidence type="ECO:0000256" key="2">
    <source>
        <dbReference type="ARBA" id="ARBA00010248"/>
    </source>
</evidence>
<evidence type="ECO:0000256" key="3">
    <source>
        <dbReference type="ARBA" id="ARBA00015419"/>
    </source>
</evidence>
<accession>A0ABQ1FZU6</accession>
<dbReference type="EMBL" id="BMJA01000002">
    <property type="protein sequence ID" value="GGA34456.1"/>
    <property type="molecule type" value="Genomic_DNA"/>
</dbReference>
<sequence length="592" mass="65529">MEPYRMRQIHRYLSLLLLLLVPALSHAGVQLVVDGVNDPLKAAVVAGVSLSQYAARDVSEAQVHRLYDRADAEAGAALRPYGYYDAHITGKIVQAGKDWRISLHVTPGEPVKVTSIDVKLDPAAAALKPIRDARRGIEKLKGQRLDDAGYDAARDALNNALTANGYLDAKLTVRRVEVNRGERSAAIHLAWDVGRRYRYGQVQFEGSQFQPNFLQRYVPFKTGDYFDQNQLLSLQQALNSADYFSVVNVIPETDKAKDGVVDIKVELAPAKRRIYTTGLFVGTDTGVGVRGGVEYRWVNSYGHKWKNDIVLAQRLKTLSSQYTIPLPGDNQRSLNFGATFRDANTVTSQSRTLELVANESELWHEWVRTVGVHALTGSFDVGKTPNEPESTPGVEHGHSTLFYAEGSLSRKVADNFDFVHRGWSLNFDARSTANDLLSTARFSEITASGKWIRSFWRTNRLILRGDLGHVWTNHFDALPPQLRFFAGGDQSIRGYPFQGIGPENTYGRVIGGNSLVIGSATIEHYFTPRWGIATFVDAGNAFNGTNVHPKIGTGIGVRWRSPVGMIRVDVGTPINDAQRHGVELHLVIGPDL</sequence>
<evidence type="ECO:0000259" key="14">
    <source>
        <dbReference type="Pfam" id="PF17243"/>
    </source>
</evidence>
<evidence type="ECO:0000256" key="4">
    <source>
        <dbReference type="ARBA" id="ARBA00022452"/>
    </source>
</evidence>
<protein>
    <recommendedName>
        <fullName evidence="3">Translocation and assembly module subunit TamA</fullName>
    </recommendedName>
    <alternativeName>
        <fullName evidence="9">Autotransporter assembly factor TamA</fullName>
    </alternativeName>
</protein>
<keyword evidence="4" id="KW-1134">Transmembrane beta strand</keyword>
<keyword evidence="6 11" id="KW-0732">Signal</keyword>
<dbReference type="PANTHER" id="PTHR12815">
    <property type="entry name" value="SORTING AND ASSEMBLY MACHINERY SAMM50 PROTEIN FAMILY MEMBER"/>
    <property type="match status" value="1"/>
</dbReference>
<evidence type="ECO:0000256" key="5">
    <source>
        <dbReference type="ARBA" id="ARBA00022692"/>
    </source>
</evidence>
<evidence type="ECO:0000313" key="15">
    <source>
        <dbReference type="EMBL" id="GGA34456.1"/>
    </source>
</evidence>
<evidence type="ECO:0000256" key="11">
    <source>
        <dbReference type="SAM" id="SignalP"/>
    </source>
</evidence>
<keyword evidence="5" id="KW-0812">Transmembrane</keyword>
<evidence type="ECO:0000256" key="1">
    <source>
        <dbReference type="ARBA" id="ARBA00004442"/>
    </source>
</evidence>
<keyword evidence="7" id="KW-0472">Membrane</keyword>
<evidence type="ECO:0000256" key="9">
    <source>
        <dbReference type="ARBA" id="ARBA00033063"/>
    </source>
</evidence>
<dbReference type="InterPro" id="IPR039910">
    <property type="entry name" value="D15-like"/>
</dbReference>
<evidence type="ECO:0000259" key="12">
    <source>
        <dbReference type="Pfam" id="PF01103"/>
    </source>
</evidence>
<evidence type="ECO:0000256" key="10">
    <source>
        <dbReference type="ARBA" id="ARBA00093548"/>
    </source>
</evidence>
<dbReference type="InterPro" id="IPR010827">
    <property type="entry name" value="BamA/TamA_POTRA"/>
</dbReference>
<dbReference type="InterPro" id="IPR035243">
    <property type="entry name" value="TamA_POTRA_Dom_1"/>
</dbReference>
<evidence type="ECO:0000256" key="6">
    <source>
        <dbReference type="ARBA" id="ARBA00022729"/>
    </source>
</evidence>
<comment type="subunit">
    <text evidence="10">Interacts with TamB to form the translocation and assembly module (TAM).</text>
</comment>
<feature type="chain" id="PRO_5046376660" description="Translocation and assembly module subunit TamA" evidence="11">
    <location>
        <begin position="28"/>
        <end position="592"/>
    </location>
</feature>
<dbReference type="Pfam" id="PF17243">
    <property type="entry name" value="POTRA_TamA_1"/>
    <property type="match status" value="1"/>
</dbReference>
<dbReference type="InterPro" id="IPR000184">
    <property type="entry name" value="Bac_surfAg_D15"/>
</dbReference>
<keyword evidence="8" id="KW-0998">Cell outer membrane</keyword>
<reference evidence="16" key="1">
    <citation type="journal article" date="2019" name="Int. J. Syst. Evol. Microbiol.">
        <title>The Global Catalogue of Microorganisms (GCM) 10K type strain sequencing project: providing services to taxonomists for standard genome sequencing and annotation.</title>
        <authorList>
            <consortium name="The Broad Institute Genomics Platform"/>
            <consortium name="The Broad Institute Genome Sequencing Center for Infectious Disease"/>
            <person name="Wu L."/>
            <person name="Ma J."/>
        </authorList>
    </citation>
    <scope>NUCLEOTIDE SEQUENCE [LARGE SCALE GENOMIC DNA]</scope>
    <source>
        <strain evidence="16">CGMCC 1.15439</strain>
    </source>
</reference>
<dbReference type="Pfam" id="PF07244">
    <property type="entry name" value="POTRA"/>
    <property type="match status" value="1"/>
</dbReference>
<name>A0ABQ1FZU6_9GAMM</name>
<comment type="similarity">
    <text evidence="2">Belongs to the TamA family.</text>
</comment>
<dbReference type="PANTHER" id="PTHR12815:SF47">
    <property type="entry name" value="TRANSLOCATION AND ASSEMBLY MODULE SUBUNIT TAMA"/>
    <property type="match status" value="1"/>
</dbReference>
<evidence type="ECO:0000259" key="13">
    <source>
        <dbReference type="Pfam" id="PF07244"/>
    </source>
</evidence>
<dbReference type="Gene3D" id="2.40.160.50">
    <property type="entry name" value="membrane protein fhac: a member of the omp85/tpsb transporter family"/>
    <property type="match status" value="1"/>
</dbReference>
<feature type="domain" description="POTRA" evidence="13">
    <location>
        <begin position="197"/>
        <end position="265"/>
    </location>
</feature>
<comment type="subcellular location">
    <subcellularLocation>
        <location evidence="1">Cell outer membrane</location>
    </subcellularLocation>
</comment>
<organism evidence="15 16">
    <name type="scientific">Dyella nitratireducens</name>
    <dbReference type="NCBI Taxonomy" id="1849580"/>
    <lineage>
        <taxon>Bacteria</taxon>
        <taxon>Pseudomonadati</taxon>
        <taxon>Pseudomonadota</taxon>
        <taxon>Gammaproteobacteria</taxon>
        <taxon>Lysobacterales</taxon>
        <taxon>Rhodanobacteraceae</taxon>
        <taxon>Dyella</taxon>
    </lineage>
</organism>
<proteinExistence type="inferred from homology"/>
<keyword evidence="16" id="KW-1185">Reference proteome</keyword>
<evidence type="ECO:0000256" key="7">
    <source>
        <dbReference type="ARBA" id="ARBA00023136"/>
    </source>
</evidence>
<dbReference type="Proteomes" id="UP000620046">
    <property type="component" value="Unassembled WGS sequence"/>
</dbReference>
<comment type="caution">
    <text evidence="15">The sequence shown here is derived from an EMBL/GenBank/DDBJ whole genome shotgun (WGS) entry which is preliminary data.</text>
</comment>
<evidence type="ECO:0000313" key="16">
    <source>
        <dbReference type="Proteomes" id="UP000620046"/>
    </source>
</evidence>
<feature type="domain" description="Bacterial surface antigen (D15)" evidence="12">
    <location>
        <begin position="316"/>
        <end position="580"/>
    </location>
</feature>
<dbReference type="Pfam" id="PF01103">
    <property type="entry name" value="Omp85"/>
    <property type="match status" value="1"/>
</dbReference>
<gene>
    <name evidence="15" type="ORF">GCM10010981_24330</name>
</gene>
<feature type="domain" description="TamA POTRA" evidence="14">
    <location>
        <begin position="31"/>
        <end position="107"/>
    </location>
</feature>
<dbReference type="Gene3D" id="3.10.20.310">
    <property type="entry name" value="membrane protein fhac"/>
    <property type="match status" value="3"/>
</dbReference>
<feature type="signal peptide" evidence="11">
    <location>
        <begin position="1"/>
        <end position="27"/>
    </location>
</feature>